<name>A0ACB7XP60_9ERIC</name>
<dbReference type="EMBL" id="CM037151">
    <property type="protein sequence ID" value="KAH7842599.1"/>
    <property type="molecule type" value="Genomic_DNA"/>
</dbReference>
<gene>
    <name evidence="1" type="ORF">Vadar_007132</name>
</gene>
<reference evidence="1 2" key="1">
    <citation type="journal article" date="2021" name="Hortic Res">
        <title>High-quality reference genome and annotation aids understanding of berry development for evergreen blueberry (Vaccinium darrowii).</title>
        <authorList>
            <person name="Yu J."/>
            <person name="Hulse-Kemp A.M."/>
            <person name="Babiker E."/>
            <person name="Staton M."/>
        </authorList>
    </citation>
    <scope>NUCLEOTIDE SEQUENCE [LARGE SCALE GENOMIC DNA]</scope>
    <source>
        <strain evidence="2">cv. NJ 8807/NJ 8810</strain>
        <tissue evidence="1">Young leaf</tissue>
    </source>
</reference>
<organism evidence="1 2">
    <name type="scientific">Vaccinium darrowii</name>
    <dbReference type="NCBI Taxonomy" id="229202"/>
    <lineage>
        <taxon>Eukaryota</taxon>
        <taxon>Viridiplantae</taxon>
        <taxon>Streptophyta</taxon>
        <taxon>Embryophyta</taxon>
        <taxon>Tracheophyta</taxon>
        <taxon>Spermatophyta</taxon>
        <taxon>Magnoliopsida</taxon>
        <taxon>eudicotyledons</taxon>
        <taxon>Gunneridae</taxon>
        <taxon>Pentapetalae</taxon>
        <taxon>asterids</taxon>
        <taxon>Ericales</taxon>
        <taxon>Ericaceae</taxon>
        <taxon>Vaccinioideae</taxon>
        <taxon>Vaccinieae</taxon>
        <taxon>Vaccinium</taxon>
    </lineage>
</organism>
<sequence length="132" mass="15317">MTPFWSIFEAIIDNKVSPSQCRKSDKMIIEIVETFDLDEDKFRVGKRGQLLDITRADMVSFFGIQCGEEFVSLQYGCKEAVRFVMRRGIVDKRLTTTSLRQLLNQYIKGDEKDDIEDVASLLCLYLLHTFFS</sequence>
<dbReference type="Proteomes" id="UP000828048">
    <property type="component" value="Chromosome 1"/>
</dbReference>
<keyword evidence="2" id="KW-1185">Reference proteome</keyword>
<evidence type="ECO:0000313" key="2">
    <source>
        <dbReference type="Proteomes" id="UP000828048"/>
    </source>
</evidence>
<evidence type="ECO:0000313" key="1">
    <source>
        <dbReference type="EMBL" id="KAH7842599.1"/>
    </source>
</evidence>
<comment type="caution">
    <text evidence="1">The sequence shown here is derived from an EMBL/GenBank/DDBJ whole genome shotgun (WGS) entry which is preliminary data.</text>
</comment>
<proteinExistence type="predicted"/>
<accession>A0ACB7XP60</accession>
<protein>
    <submittedName>
        <fullName evidence="1">Uncharacterized protein</fullName>
    </submittedName>
</protein>